<dbReference type="InterPro" id="IPR051450">
    <property type="entry name" value="Gfo/Idh/MocA_Oxidoreductases"/>
</dbReference>
<name>A0A2V5K2L5_9BACL</name>
<dbReference type="Proteomes" id="UP000247476">
    <property type="component" value="Unassembled WGS sequence"/>
</dbReference>
<feature type="domain" description="GFO/IDH/MocA-like oxidoreductase" evidence="2">
    <location>
        <begin position="133"/>
        <end position="254"/>
    </location>
</feature>
<gene>
    <name evidence="3" type="ORF">DLM86_17050</name>
</gene>
<dbReference type="EMBL" id="QJVJ01000007">
    <property type="protein sequence ID" value="PYI53479.1"/>
    <property type="molecule type" value="Genomic_DNA"/>
</dbReference>
<dbReference type="PANTHER" id="PTHR43377">
    <property type="entry name" value="BILIVERDIN REDUCTASE A"/>
    <property type="match status" value="1"/>
</dbReference>
<proteinExistence type="predicted"/>
<feature type="domain" description="Gfo/Idh/MocA-like oxidoreductase N-terminal" evidence="1">
    <location>
        <begin position="20"/>
        <end position="122"/>
    </location>
</feature>
<dbReference type="Gene3D" id="3.30.360.10">
    <property type="entry name" value="Dihydrodipicolinate Reductase, domain 2"/>
    <property type="match status" value="1"/>
</dbReference>
<dbReference type="InterPro" id="IPR000683">
    <property type="entry name" value="Gfo/Idh/MocA-like_OxRdtase_N"/>
</dbReference>
<dbReference type="GO" id="GO:0000166">
    <property type="term" value="F:nucleotide binding"/>
    <property type="evidence" value="ECO:0007669"/>
    <property type="project" value="InterPro"/>
</dbReference>
<evidence type="ECO:0000313" key="3">
    <source>
        <dbReference type="EMBL" id="PYI53479.1"/>
    </source>
</evidence>
<accession>A0A2V5K2L5</accession>
<protein>
    <submittedName>
        <fullName evidence="3">Gfo/Idh/MocA family oxidoreductase</fullName>
    </submittedName>
</protein>
<organism evidence="3 4">
    <name type="scientific">Paenibacillus flagellatus</name>
    <dbReference type="NCBI Taxonomy" id="2211139"/>
    <lineage>
        <taxon>Bacteria</taxon>
        <taxon>Bacillati</taxon>
        <taxon>Bacillota</taxon>
        <taxon>Bacilli</taxon>
        <taxon>Bacillales</taxon>
        <taxon>Paenibacillaceae</taxon>
        <taxon>Paenibacillus</taxon>
    </lineage>
</organism>
<dbReference type="InterPro" id="IPR055170">
    <property type="entry name" value="GFO_IDH_MocA-like_dom"/>
</dbReference>
<comment type="caution">
    <text evidence="3">The sequence shown here is derived from an EMBL/GenBank/DDBJ whole genome shotgun (WGS) entry which is preliminary data.</text>
</comment>
<dbReference type="AlphaFoldDB" id="A0A2V5K2L5"/>
<keyword evidence="4" id="KW-1185">Reference proteome</keyword>
<dbReference type="RefSeq" id="WP_110841250.1">
    <property type="nucleotide sequence ID" value="NZ_QJVJ01000007.1"/>
</dbReference>
<dbReference type="PANTHER" id="PTHR43377:SF1">
    <property type="entry name" value="BILIVERDIN REDUCTASE A"/>
    <property type="match status" value="1"/>
</dbReference>
<evidence type="ECO:0000313" key="4">
    <source>
        <dbReference type="Proteomes" id="UP000247476"/>
    </source>
</evidence>
<dbReference type="SUPFAM" id="SSF55347">
    <property type="entry name" value="Glyceraldehyde-3-phosphate dehydrogenase-like, C-terminal domain"/>
    <property type="match status" value="1"/>
</dbReference>
<dbReference type="SUPFAM" id="SSF51735">
    <property type="entry name" value="NAD(P)-binding Rossmann-fold domains"/>
    <property type="match status" value="1"/>
</dbReference>
<sequence length="329" mass="35756">MNKLKVGMISFAHGHAFSYLHSLLALPQVELVGIADEVKSRVEEVVGKHGLAYYADYRDLLAQDSLDAVVICSENAFHAQLTIDAAKAKKHVICEKPLGLSVEEMKRMIDACDENGVKLMTAFPCRYIAAVVNAKAAIDRGEIGRILAIKGTNRGSMPGNWFVEPELSGGGALLDHTVHVMDLMNWFTGSKVTEVYAYAATLFHEELKVDDAGMIHVKFENGVFGVLDTSWSRPKSFPTWGDVTMEIVGTKGSISVDSFAQKTELYNDDAGKGQYLFWGDSMDHHMVESFVDALLSGAPAPISGVDGLRSAEVALAGYESVKLGQPVKL</sequence>
<reference evidence="3 4" key="1">
    <citation type="submission" date="2018-05" db="EMBL/GenBank/DDBJ databases">
        <title>Paenibacillus flagellatus sp. nov., isolated from selenium mineral soil.</title>
        <authorList>
            <person name="Dai X."/>
        </authorList>
    </citation>
    <scope>NUCLEOTIDE SEQUENCE [LARGE SCALE GENOMIC DNA]</scope>
    <source>
        <strain evidence="3 4">DXL2</strain>
    </source>
</reference>
<dbReference type="Gene3D" id="3.40.50.720">
    <property type="entry name" value="NAD(P)-binding Rossmann-like Domain"/>
    <property type="match status" value="1"/>
</dbReference>
<dbReference type="Pfam" id="PF01408">
    <property type="entry name" value="GFO_IDH_MocA"/>
    <property type="match status" value="1"/>
</dbReference>
<dbReference type="Pfam" id="PF22725">
    <property type="entry name" value="GFO_IDH_MocA_C3"/>
    <property type="match status" value="1"/>
</dbReference>
<evidence type="ECO:0000259" key="1">
    <source>
        <dbReference type="Pfam" id="PF01408"/>
    </source>
</evidence>
<dbReference type="OrthoDB" id="9815825at2"/>
<dbReference type="InterPro" id="IPR036291">
    <property type="entry name" value="NAD(P)-bd_dom_sf"/>
</dbReference>
<evidence type="ECO:0000259" key="2">
    <source>
        <dbReference type="Pfam" id="PF22725"/>
    </source>
</evidence>